<dbReference type="EMBL" id="VSSQ01040143">
    <property type="protein sequence ID" value="MPM93318.1"/>
    <property type="molecule type" value="Genomic_DNA"/>
</dbReference>
<protein>
    <recommendedName>
        <fullName evidence="2">YdbS-like PH domain-containing protein</fullName>
    </recommendedName>
</protein>
<feature type="compositionally biased region" description="Pro residues" evidence="1">
    <location>
        <begin position="191"/>
        <end position="202"/>
    </location>
</feature>
<name>A0A645DW07_9ZZZZ</name>
<organism evidence="3">
    <name type="scientific">bioreactor metagenome</name>
    <dbReference type="NCBI Taxonomy" id="1076179"/>
    <lineage>
        <taxon>unclassified sequences</taxon>
        <taxon>metagenomes</taxon>
        <taxon>ecological metagenomes</taxon>
    </lineage>
</organism>
<evidence type="ECO:0000259" key="2">
    <source>
        <dbReference type="Pfam" id="PF03703"/>
    </source>
</evidence>
<dbReference type="AlphaFoldDB" id="A0A645DW07"/>
<dbReference type="InterPro" id="IPR005182">
    <property type="entry name" value="YdbS-like_PH"/>
</dbReference>
<dbReference type="PANTHER" id="PTHR34473">
    <property type="entry name" value="UPF0699 TRANSMEMBRANE PROTEIN YDBS"/>
    <property type="match status" value="1"/>
</dbReference>
<comment type="caution">
    <text evidence="3">The sequence shown here is derived from an EMBL/GenBank/DDBJ whole genome shotgun (WGS) entry which is preliminary data.</text>
</comment>
<gene>
    <name evidence="3" type="ORF">SDC9_140455</name>
</gene>
<reference evidence="3" key="1">
    <citation type="submission" date="2019-08" db="EMBL/GenBank/DDBJ databases">
        <authorList>
            <person name="Kucharzyk K."/>
            <person name="Murdoch R.W."/>
            <person name="Higgins S."/>
            <person name="Loffler F."/>
        </authorList>
    </citation>
    <scope>NUCLEOTIDE SEQUENCE</scope>
</reference>
<feature type="compositionally biased region" description="Low complexity" evidence="1">
    <location>
        <begin position="203"/>
        <end position="212"/>
    </location>
</feature>
<dbReference type="Pfam" id="PF03703">
    <property type="entry name" value="bPH_2"/>
    <property type="match status" value="1"/>
</dbReference>
<feature type="region of interest" description="Disordered" evidence="1">
    <location>
        <begin position="177"/>
        <end position="212"/>
    </location>
</feature>
<evidence type="ECO:0000256" key="1">
    <source>
        <dbReference type="SAM" id="MobiDB-lite"/>
    </source>
</evidence>
<accession>A0A645DW07</accession>
<feature type="domain" description="YdbS-like PH" evidence="2">
    <location>
        <begin position="84"/>
        <end position="156"/>
    </location>
</feature>
<proteinExistence type="predicted"/>
<dbReference type="PANTHER" id="PTHR34473:SF2">
    <property type="entry name" value="UPF0699 TRANSMEMBRANE PROTEIN YDBT"/>
    <property type="match status" value="1"/>
</dbReference>
<sequence>MQAVDISQPLLWRAFGWYRVRIDVLGLPSESSEHVPANLLLPVGPGADVDVVLRTLWPRLNMPAIRMHPIPQRARWLRWLDAQTYFWGYDDRVLVAAGGLLRRRTSIVPHARVQSVRIRQGVIQRRLGLADVQAHTTPGPVDVVCQHLDQADARALAMSELDRMRAARSNPELSLLHLPDQPPWIVGPAAQPSPPGPQPGQPPSAGQPVQGR</sequence>
<evidence type="ECO:0000313" key="3">
    <source>
        <dbReference type="EMBL" id="MPM93318.1"/>
    </source>
</evidence>